<evidence type="ECO:0000313" key="2">
    <source>
        <dbReference type="Proteomes" id="UP001185899"/>
    </source>
</evidence>
<dbReference type="RefSeq" id="WP_317533463.1">
    <property type="nucleotide sequence ID" value="NZ_JAWLKE010000007.1"/>
</dbReference>
<comment type="caution">
    <text evidence="1">The sequence shown here is derived from an EMBL/GenBank/DDBJ whole genome shotgun (WGS) entry which is preliminary data.</text>
</comment>
<name>A0ABU4B2Z6_9NOCA</name>
<dbReference type="EMBL" id="JAWLKE010000007">
    <property type="protein sequence ID" value="MDV6232873.1"/>
    <property type="molecule type" value="Genomic_DNA"/>
</dbReference>
<dbReference type="Pfam" id="PF13459">
    <property type="entry name" value="Fer4_15"/>
    <property type="match status" value="1"/>
</dbReference>
<reference evidence="1 2" key="1">
    <citation type="submission" date="2023-10" db="EMBL/GenBank/DDBJ databases">
        <title>Development of a sustainable strategy for remediation of hydrocarbon-contaminated territories based on the waste exchange concept.</title>
        <authorList>
            <person name="Krivoruchko A."/>
        </authorList>
    </citation>
    <scope>NUCLEOTIDE SEQUENCE [LARGE SCALE GENOMIC DNA]</scope>
    <source>
        <strain evidence="1 2">IEGM 1322</strain>
    </source>
</reference>
<sequence>MTTDHRRGAVLHIDWTRCDGRGVCTELLPDTLIRDEWGYPLARHGGSTVVLEGSDAQRAADAVRLCPRMALRIR</sequence>
<dbReference type="Gene3D" id="3.30.70.20">
    <property type="match status" value="1"/>
</dbReference>
<proteinExistence type="predicted"/>
<gene>
    <name evidence="1" type="ORF">R3P95_20150</name>
</gene>
<organism evidence="1 2">
    <name type="scientific">Rhodococcus cercidiphylli</name>
    <dbReference type="NCBI Taxonomy" id="489916"/>
    <lineage>
        <taxon>Bacteria</taxon>
        <taxon>Bacillati</taxon>
        <taxon>Actinomycetota</taxon>
        <taxon>Actinomycetes</taxon>
        <taxon>Mycobacteriales</taxon>
        <taxon>Nocardiaceae</taxon>
        <taxon>Rhodococcus</taxon>
    </lineage>
</organism>
<evidence type="ECO:0000313" key="1">
    <source>
        <dbReference type="EMBL" id="MDV6232873.1"/>
    </source>
</evidence>
<protein>
    <submittedName>
        <fullName evidence="1">Ferredoxin</fullName>
    </submittedName>
</protein>
<keyword evidence="2" id="KW-1185">Reference proteome</keyword>
<dbReference type="Proteomes" id="UP001185899">
    <property type="component" value="Unassembled WGS sequence"/>
</dbReference>
<accession>A0ABU4B2Z6</accession>
<dbReference type="SUPFAM" id="SSF54862">
    <property type="entry name" value="4Fe-4S ferredoxins"/>
    <property type="match status" value="1"/>
</dbReference>